<dbReference type="Proteomes" id="UP001152795">
    <property type="component" value="Unassembled WGS sequence"/>
</dbReference>
<comment type="caution">
    <text evidence="1">The sequence shown here is derived from an EMBL/GenBank/DDBJ whole genome shotgun (WGS) entry which is preliminary data.</text>
</comment>
<dbReference type="AlphaFoldDB" id="A0A6S7KA36"/>
<dbReference type="Pfam" id="PF00078">
    <property type="entry name" value="RVT_1"/>
    <property type="match status" value="1"/>
</dbReference>
<evidence type="ECO:0000313" key="1">
    <source>
        <dbReference type="EMBL" id="CAB4040518.1"/>
    </source>
</evidence>
<gene>
    <name evidence="1" type="ORF">PACLA_8A045849</name>
</gene>
<organism evidence="1 2">
    <name type="scientific">Paramuricea clavata</name>
    <name type="common">Red gorgonian</name>
    <name type="synonym">Violescent sea-whip</name>
    <dbReference type="NCBI Taxonomy" id="317549"/>
    <lineage>
        <taxon>Eukaryota</taxon>
        <taxon>Metazoa</taxon>
        <taxon>Cnidaria</taxon>
        <taxon>Anthozoa</taxon>
        <taxon>Octocorallia</taxon>
        <taxon>Malacalcyonacea</taxon>
        <taxon>Plexauridae</taxon>
        <taxon>Paramuricea</taxon>
    </lineage>
</organism>
<keyword evidence="2" id="KW-1185">Reference proteome</keyword>
<accession>A0A6S7KA36</accession>
<feature type="non-terminal residue" evidence="1">
    <location>
        <position position="147"/>
    </location>
</feature>
<dbReference type="OrthoDB" id="8197232at2759"/>
<protein>
    <submittedName>
        <fullName evidence="1">Uncharacterized protein</fullName>
    </submittedName>
</protein>
<dbReference type="InterPro" id="IPR000477">
    <property type="entry name" value="RT_dom"/>
</dbReference>
<proteinExistence type="predicted"/>
<sequence length="147" mass="16388">KCQLGDVITSESRVTCGIPQGSILGPLLFLLYIKDLPYCLRQVSPRLFADDTNLTAGETIEEVGLAMNNDLLRIKEWLLANKLSLNVAKTEFLLIGSHHKLNNLDSQSSVNIGHDSIKQVQHSTVRGVEIDENLSWNKHIENVVVKK</sequence>
<dbReference type="PANTHER" id="PTHR33332">
    <property type="entry name" value="REVERSE TRANSCRIPTASE DOMAIN-CONTAINING PROTEIN"/>
    <property type="match status" value="1"/>
</dbReference>
<evidence type="ECO:0000313" key="2">
    <source>
        <dbReference type="Proteomes" id="UP001152795"/>
    </source>
</evidence>
<feature type="non-terminal residue" evidence="1">
    <location>
        <position position="1"/>
    </location>
</feature>
<reference evidence="1" key="1">
    <citation type="submission" date="2020-04" db="EMBL/GenBank/DDBJ databases">
        <authorList>
            <person name="Alioto T."/>
            <person name="Alioto T."/>
            <person name="Gomez Garrido J."/>
        </authorList>
    </citation>
    <scope>NUCLEOTIDE SEQUENCE</scope>
    <source>
        <strain evidence="1">A484AB</strain>
    </source>
</reference>
<dbReference type="PROSITE" id="PS50878">
    <property type="entry name" value="RT_POL"/>
    <property type="match status" value="1"/>
</dbReference>
<dbReference type="EMBL" id="CACRXK020026910">
    <property type="protein sequence ID" value="CAB4040518.1"/>
    <property type="molecule type" value="Genomic_DNA"/>
</dbReference>
<name>A0A6S7KA36_PARCT</name>